<dbReference type="GO" id="GO:0016757">
    <property type="term" value="F:glycosyltransferase activity"/>
    <property type="evidence" value="ECO:0007669"/>
    <property type="project" value="InterPro"/>
</dbReference>
<sequence length="2355" mass="259962">MKVVDLAGGENYIGFNALLRLTDFEQALLPYKGSQRYGALLRYYAACVDAKSSQQLLEPLGLLRQTLEQVAGSMRMRREVELLAPASQLSQVYRKVEDFESHVQSSAALIKVRATPVPNILHFVWLGGGVGEIQRDYLNVWKQVLAGHGYTLNLWHDSDALLAYQTNKLIVEAAKADALAKVAGKEVSENELATLFEERAIILKQQMFAHISAATTSGESADGARIDLLVSAYGQNAAELESLKMSHRSSLLALADGNLQLRDLHGAVPLQLQDIYARETGLRGNLAAASDVVRAEVLHGEGGSYADVDNLPPLSNILGSTDISAFGSDARVGVLQLLLDHNSEWMPGRQKLRSRYASYLESIPAEHLAALQGFAKSSPSLAEVFQAPADRLARPFALRAVAEGGSMSNAFLMAHPGAAMLQTLIERFRFNYDLIDATARLGMQRGIALSDFDRLTPVAEEVLAQTYGVLEELATEREISARLLASAAAGHFSDGIRLQSEWTIYLTGPGAMRDGMADYERAHLTPADAQAVRRDAAIAALPTINRNTEEEQDHSWKDNETDPLQWVKKEQQRWQEGSYKTRYAGDITELLLGSTIEFEQGWPLIEGRAVLLTQILQRLVDGLGDRFVEAMRLGHDGAITFEEPLPLSFADRQLIRHQPLDARPAVYPRDRRSLNLGLDEVLSGMAQGELSLAEITPLQRLALGALLGIDSLHDQGFEAVRGQTDNLANSVRERGASSRYAVIERHLYTRKEPAFLAGLVSHITAPAASVGALALKKAALTKAHSLQQWGRYVAQIQQAATLEHRLQIAERVDQVFGQLDVSSVLPVPQDLLVDGVGESIGGRCYPLTLMMAAAFATGEEASRRLRERFYLAVMEPQQNDSIVFLQALEELQGTRLSEVGTTLLRADVAQITAALADFAVDRTLLLNSDNHSLLVAKTRVGEKTLFHFYDPNFGVFEFETPAMLQRALEHLLLKMGMAKYYAAYGTEIRPTFDLIELQGERVAALSLSAGFKVARVLSGEPLPGQPAGRLRQRMNSAHGRSLTENAHLGASLLGLDSHWWGRQIAHATQALQALHASTTPLVPLFETLQITPDGKYQLSLVDPAQPERVVQVLSDDHRLLRIKNWLSEQFSTLARKPTAAGTVLDPTEAGSVHTLNAGFTIQALMNALRARDGDSRTLTTAVRLHAYVNYAQLVHGNVVDVVGLIRLVRTALNEQKVITRTVAPVVSEALGHVANEGVGAVLGLANVGFDIYQLATVEDDVAKAQFGTQLAFDSASLALTAGGVAAAVAGASTAAAVLGGAGVILGGLAVGVAALAQGFAEIARDAQAVGDFFADMELAYRGVGYHFDAGMGAWIADPALTVSSIDLEAGKIVLDSAKLYPLRDHFGVPDFDPDYDRAIDIRKQLNLPRQKDFAPPANQTIVLPATPQICYGYDYKALPFSTLRHDRGFATARRLERKKADGQWLFLFSFYSFPSHYIVQHLVPVYRDTVISVNLDAVERALVVPTLPSAWKGKLAYRISGQGASCTVTLTPGVSLELHAPSLQQCRWVLQAGWAREADIHIERSGELNIGNVRVTVSGRGHHLLLIRTGDHQLFSVDLSKRRLNIIEQSAPEGLDEQALLKHYRALAHQHRLVLPYTPVHDWLIPFESPQQPRYTTAWYDAYEDRFLYIRNDRFDTDDAQLALVAGESAWFYAPESLHIWQVDAVSGLLKHRYRLLFAGDQSTIGNVRMDTHGVIHLEQSVSDTDGSRQFGYLIHDGQLLLSSVTHDLAQELQSVLLDNETLNDWDNVLGKHLSPSAWPETDGFTTVDWQPAPYVSVCWQSEPNKRDITWIRSRDRLLIRPLPSRHHARGWPDSIKKLNDLVLLPLAEKDDAYVVYNRLHQTLCWLRRAVVQGKAQWSHRWVRPEGLKQVVAVESGYLVLDEEGRFFNLTTEGDVQLGGLGEQWFKDRPQWWLALAAVAKRYPVMSFALLGLRNISGDGSLSAWYVNDRVLLCDPGHSETLRLLGVTPDQRSGWLFSVSSGEILKQALVDPLSLDRFFATGTRLLHADALPQAQAQWADWRFADVTVDGSNLRGTTVEGVLLRLRDQAPEVVVGVNRQWVNAQGESLVERLRALLREVAHGDFVSVESAPDTLRWYDTRSARLLSIHSSTLPKSFDLLGTQTQSGMQTKVLLHEQREDKVQVYPGMQSFGPFDYFQRNEQVMTIEGHDHLDDLLPLMADDVRTVVLRLGQGNVTCLLSRAAWLRLDSIVIDCRHDWGAAPAVPGKLIWEHVQVDDLLFEIVADHLIIIDPATEHSLIFRDVRSVDPALRADVFLAFNGQQPLAISGWVQRVQAGKADTARITLQTLMAEPAIAE</sequence>
<dbReference type="InterPro" id="IPR024770">
    <property type="entry name" value="TcdA/TcdB_cat"/>
</dbReference>
<protein>
    <submittedName>
        <fullName evidence="3">Toxin</fullName>
    </submittedName>
</protein>
<keyword evidence="5" id="KW-1185">Reference proteome</keyword>
<reference evidence="4" key="3">
    <citation type="submission" date="2021-06" db="EMBL/GenBank/DDBJ databases">
        <title>Updating the genus Pseudomonas: Description of 43 new species and partition of the Pseudomonas putida group.</title>
        <authorList>
            <person name="Girard L."/>
            <person name="Lood C."/>
            <person name="Vandamme P."/>
            <person name="Rokni-Zadeh H."/>
            <person name="Van Noort V."/>
            <person name="Hofte M."/>
            <person name="Lavigne R."/>
            <person name="De Mot R."/>
        </authorList>
    </citation>
    <scope>NUCLEOTIDE SEQUENCE</scope>
    <source>
        <strain evidence="4">SWRI153</strain>
    </source>
</reference>
<dbReference type="Gene3D" id="3.90.550.20">
    <property type="match status" value="1"/>
</dbReference>
<comment type="caution">
    <text evidence="3">The sequence shown here is derived from an EMBL/GenBank/DDBJ whole genome shotgun (WGS) entry which is preliminary data.</text>
</comment>
<dbReference type="Proteomes" id="UP000648816">
    <property type="component" value="Unassembled WGS sequence"/>
</dbReference>
<dbReference type="EMBL" id="JABWQP020000004">
    <property type="protein sequence ID" value="MBV4486482.1"/>
    <property type="molecule type" value="Genomic_DNA"/>
</dbReference>
<feature type="domain" description="GT44" evidence="1">
    <location>
        <begin position="120"/>
        <end position="506"/>
    </location>
</feature>
<evidence type="ECO:0000313" key="4">
    <source>
        <dbReference type="EMBL" id="MBV4486482.1"/>
    </source>
</evidence>
<reference evidence="3" key="2">
    <citation type="submission" date="2020-07" db="EMBL/GenBank/DDBJ databases">
        <authorList>
            <person name="Lood C."/>
            <person name="Girard L."/>
        </authorList>
    </citation>
    <scope>NUCLEOTIDE SEQUENCE</scope>
    <source>
        <strain evidence="3">SWRI153</strain>
    </source>
</reference>
<dbReference type="Pfam" id="PF12919">
    <property type="entry name" value="TcdA_TcdB"/>
    <property type="match status" value="1"/>
</dbReference>
<name>A0A923F303_9PSED</name>
<evidence type="ECO:0000259" key="1">
    <source>
        <dbReference type="Pfam" id="PF12919"/>
    </source>
</evidence>
<dbReference type="CDD" id="cd20495">
    <property type="entry name" value="C58_PaToxP-like"/>
    <property type="match status" value="1"/>
</dbReference>
<reference evidence="3 5" key="1">
    <citation type="journal article" date="2020" name="Microorganisms">
        <title>Reliable Identification of Environmental Pseudomonas Isolates Using the rpoD Gene.</title>
        <authorList>
            <consortium name="The Broad Institute Genome Sequencing Platform"/>
            <person name="Girard L."/>
            <person name="Lood C."/>
            <person name="Rokni-Zadeh H."/>
            <person name="van Noort V."/>
            <person name="Lavigne R."/>
            <person name="De Mot R."/>
        </authorList>
    </citation>
    <scope>NUCLEOTIDE SEQUENCE</scope>
    <source>
        <strain evidence="3 5">SWRI153</strain>
    </source>
</reference>
<feature type="domain" description="TcdA/TcdB toxin pore forming" evidence="2">
    <location>
        <begin position="1063"/>
        <end position="1704"/>
    </location>
</feature>
<organism evidence="3">
    <name type="scientific">Pseudomonas khorasanensis</name>
    <dbReference type="NCBI Taxonomy" id="2745508"/>
    <lineage>
        <taxon>Bacteria</taxon>
        <taxon>Pseudomonadati</taxon>
        <taxon>Pseudomonadota</taxon>
        <taxon>Gammaproteobacteria</taxon>
        <taxon>Pseudomonadales</taxon>
        <taxon>Pseudomonadaceae</taxon>
        <taxon>Pseudomonas</taxon>
    </lineage>
</organism>
<dbReference type="EMBL" id="JABWQP010000004">
    <property type="protein sequence ID" value="MBC3342064.1"/>
    <property type="molecule type" value="Genomic_DNA"/>
</dbReference>
<evidence type="ECO:0000259" key="2">
    <source>
        <dbReference type="Pfam" id="PF12920"/>
    </source>
</evidence>
<dbReference type="InterPro" id="IPR029044">
    <property type="entry name" value="Nucleotide-diphossugar_trans"/>
</dbReference>
<evidence type="ECO:0000313" key="5">
    <source>
        <dbReference type="Proteomes" id="UP000648816"/>
    </source>
</evidence>
<dbReference type="Pfam" id="PF12920">
    <property type="entry name" value="TcdA_TcdB_pore"/>
    <property type="match status" value="1"/>
</dbReference>
<evidence type="ECO:0000313" key="3">
    <source>
        <dbReference type="EMBL" id="MBC3342064.1"/>
    </source>
</evidence>
<dbReference type="InterPro" id="IPR024769">
    <property type="entry name" value="TcdA/TcdB_pore_forming"/>
</dbReference>
<gene>
    <name evidence="4" type="ORF">HU727_012850</name>
    <name evidence="3" type="ORF">HU727_10470</name>
</gene>
<proteinExistence type="predicted"/>
<accession>A0A923F303</accession>
<dbReference type="SUPFAM" id="SSF53448">
    <property type="entry name" value="Nucleotide-diphospho-sugar transferases"/>
    <property type="match status" value="1"/>
</dbReference>